<dbReference type="Proteomes" id="UP001149954">
    <property type="component" value="Unassembled WGS sequence"/>
</dbReference>
<reference evidence="1" key="2">
    <citation type="journal article" date="2023" name="IMA Fungus">
        <title>Comparative genomic study of the Penicillium genus elucidates a diverse pangenome and 15 lateral gene transfer events.</title>
        <authorList>
            <person name="Petersen C."/>
            <person name="Sorensen T."/>
            <person name="Nielsen M.R."/>
            <person name="Sondergaard T.E."/>
            <person name="Sorensen J.L."/>
            <person name="Fitzpatrick D.A."/>
            <person name="Frisvad J.C."/>
            <person name="Nielsen K.L."/>
        </authorList>
    </citation>
    <scope>NUCLEOTIDE SEQUENCE</scope>
    <source>
        <strain evidence="1">IBT 29495</strain>
    </source>
</reference>
<evidence type="ECO:0000313" key="2">
    <source>
        <dbReference type="Proteomes" id="UP001149954"/>
    </source>
</evidence>
<dbReference type="AlphaFoldDB" id="A0A9X0C447"/>
<name>A0A9X0C447_9EURO</name>
<sequence length="117" mass="13041">MLLNPFQPCEGSPTFQEYRGNYVPKVIETGHDLQIVAPGTSYVAAASPDKLYFIDTRFDTETAKHIKKQIEKATIPNLEEYVAIDEVLATAELKNSVTGETTFVFDPPMPGCCLQRE</sequence>
<keyword evidence="2" id="KW-1185">Reference proteome</keyword>
<dbReference type="OrthoDB" id="4812218at2759"/>
<dbReference type="EMBL" id="JAPWDS010000005">
    <property type="protein sequence ID" value="KAJ5496809.1"/>
    <property type="molecule type" value="Genomic_DNA"/>
</dbReference>
<protein>
    <submittedName>
        <fullName evidence="1">Uncharacterized protein</fullName>
    </submittedName>
</protein>
<reference evidence="1" key="1">
    <citation type="submission" date="2022-12" db="EMBL/GenBank/DDBJ databases">
        <authorList>
            <person name="Petersen C."/>
        </authorList>
    </citation>
    <scope>NUCLEOTIDE SEQUENCE</scope>
    <source>
        <strain evidence="1">IBT 29495</strain>
    </source>
</reference>
<proteinExistence type="predicted"/>
<gene>
    <name evidence="1" type="ORF">N7463_008796</name>
</gene>
<comment type="caution">
    <text evidence="1">The sequence shown here is derived from an EMBL/GenBank/DDBJ whole genome shotgun (WGS) entry which is preliminary data.</text>
</comment>
<organism evidence="1 2">
    <name type="scientific">Penicillium fimorum</name>
    <dbReference type="NCBI Taxonomy" id="1882269"/>
    <lineage>
        <taxon>Eukaryota</taxon>
        <taxon>Fungi</taxon>
        <taxon>Dikarya</taxon>
        <taxon>Ascomycota</taxon>
        <taxon>Pezizomycotina</taxon>
        <taxon>Eurotiomycetes</taxon>
        <taxon>Eurotiomycetidae</taxon>
        <taxon>Eurotiales</taxon>
        <taxon>Aspergillaceae</taxon>
        <taxon>Penicillium</taxon>
    </lineage>
</organism>
<accession>A0A9X0C447</accession>
<evidence type="ECO:0000313" key="1">
    <source>
        <dbReference type="EMBL" id="KAJ5496809.1"/>
    </source>
</evidence>